<evidence type="ECO:0000256" key="8">
    <source>
        <dbReference type="ARBA" id="ARBA00048779"/>
    </source>
</evidence>
<dbReference type="AlphaFoldDB" id="A0A7W3IPA7"/>
<evidence type="ECO:0000256" key="5">
    <source>
        <dbReference type="ARBA" id="ARBA00022827"/>
    </source>
</evidence>
<dbReference type="InterPro" id="IPR015659">
    <property type="entry name" value="Proline_oxidase"/>
</dbReference>
<keyword evidence="13" id="KW-1185">Reference proteome</keyword>
<dbReference type="InterPro" id="IPR008219">
    <property type="entry name" value="PRODH_bac_arc"/>
</dbReference>
<evidence type="ECO:0000256" key="2">
    <source>
        <dbReference type="ARBA" id="ARBA00012695"/>
    </source>
</evidence>
<dbReference type="InterPro" id="IPR029041">
    <property type="entry name" value="FAD-linked_oxidoreductase-like"/>
</dbReference>
<comment type="caution">
    <text evidence="12">The sequence shown here is derived from an EMBL/GenBank/DDBJ whole genome shotgun (WGS) entry which is preliminary data.</text>
</comment>
<comment type="catalytic activity">
    <reaction evidence="8">
        <text>L-proline + a quinone = (S)-1-pyrroline-5-carboxylate + a quinol + H(+)</text>
        <dbReference type="Rhea" id="RHEA:23784"/>
        <dbReference type="ChEBI" id="CHEBI:15378"/>
        <dbReference type="ChEBI" id="CHEBI:17388"/>
        <dbReference type="ChEBI" id="CHEBI:24646"/>
        <dbReference type="ChEBI" id="CHEBI:60039"/>
        <dbReference type="ChEBI" id="CHEBI:132124"/>
        <dbReference type="EC" id="1.5.5.2"/>
    </reaction>
</comment>
<dbReference type="PANTHER" id="PTHR13914">
    <property type="entry name" value="PROLINE OXIDASE"/>
    <property type="match status" value="1"/>
</dbReference>
<evidence type="ECO:0000256" key="7">
    <source>
        <dbReference type="ARBA" id="ARBA00023062"/>
    </source>
</evidence>
<dbReference type="EMBL" id="JACGWT010000001">
    <property type="protein sequence ID" value="MBA8792745.1"/>
    <property type="molecule type" value="Genomic_DNA"/>
</dbReference>
<feature type="binding site" evidence="10">
    <location>
        <position position="164"/>
    </location>
    <ligand>
        <name>FAD</name>
        <dbReference type="ChEBI" id="CHEBI:57692"/>
    </ligand>
</feature>
<dbReference type="Proteomes" id="UP000523079">
    <property type="component" value="Unassembled WGS sequence"/>
</dbReference>
<dbReference type="Pfam" id="PF01619">
    <property type="entry name" value="Pro_dh"/>
    <property type="match status" value="1"/>
</dbReference>
<organism evidence="12 13">
    <name type="scientific">Microlunatus kandeliicorticis</name>
    <dbReference type="NCBI Taxonomy" id="1759536"/>
    <lineage>
        <taxon>Bacteria</taxon>
        <taxon>Bacillati</taxon>
        <taxon>Actinomycetota</taxon>
        <taxon>Actinomycetes</taxon>
        <taxon>Propionibacteriales</taxon>
        <taxon>Propionibacteriaceae</taxon>
        <taxon>Microlunatus</taxon>
    </lineage>
</organism>
<keyword evidence="7" id="KW-0642">Proline metabolism</keyword>
<sequence length="309" mass="33462">MMRGALLGMSRSSTIKNVVTRAPVTRGVVTRFVAGDSTADAVEATRALAADDLRVTIDHLGEDTTDRGQAARVAVAYVELLGALHTAGLSDRAEVSVKLSALGQYLPQGGEDLALENARTICQAAANAGTTVTLDAEDHTTTDSTLGVLAELRRDFPDTGAVLQAYLRRTEEDCAALAVAGSRVRLCKGAYQEHESVAFSDPHAVDLSYVRCLRVLIDGPGYPMVASHDPRLIAIAADLVTRAGRSRDSYEFQMLYGVRPAEQVRLARLGHTVRIYLPYGDDWYGYLVRRLAERPANLAFFARSLVGRR</sequence>
<dbReference type="RefSeq" id="WP_182558353.1">
    <property type="nucleotide sequence ID" value="NZ_JACGWT010000001.1"/>
</dbReference>
<proteinExistence type="predicted"/>
<keyword evidence="5 10" id="KW-0274">FAD</keyword>
<dbReference type="PANTHER" id="PTHR13914:SF0">
    <property type="entry name" value="PROLINE DEHYDROGENASE 1, MITOCHONDRIAL"/>
    <property type="match status" value="1"/>
</dbReference>
<feature type="domain" description="Proline dehydrogenase" evidence="11">
    <location>
        <begin position="43"/>
        <end position="301"/>
    </location>
</feature>
<feature type="binding site" evidence="9">
    <location>
        <position position="98"/>
    </location>
    <ligand>
        <name>substrate</name>
    </ligand>
</feature>
<protein>
    <recommendedName>
        <fullName evidence="2">proline dehydrogenase</fullName>
        <ecNumber evidence="2">1.5.5.2</ecNumber>
    </recommendedName>
</protein>
<dbReference type="GO" id="GO:0010133">
    <property type="term" value="P:L-proline catabolic process to L-glutamate"/>
    <property type="evidence" value="ECO:0007669"/>
    <property type="project" value="UniProtKB-UniPathway"/>
</dbReference>
<feature type="binding site" evidence="9">
    <location>
        <position position="289"/>
    </location>
    <ligand>
        <name>substrate</name>
    </ligand>
</feature>
<keyword evidence="4 10" id="KW-0547">Nucleotide-binding</keyword>
<feature type="binding site" evidence="10">
    <location>
        <begin position="188"/>
        <end position="190"/>
    </location>
    <ligand>
        <name>FAD</name>
        <dbReference type="ChEBI" id="CHEBI:57692"/>
    </ligand>
</feature>
<evidence type="ECO:0000256" key="10">
    <source>
        <dbReference type="PIRSR" id="PIRSR000196-2"/>
    </source>
</evidence>
<keyword evidence="3" id="KW-0285">Flavoprotein</keyword>
<name>A0A7W3IPA7_9ACTN</name>
<evidence type="ECO:0000256" key="1">
    <source>
        <dbReference type="ARBA" id="ARBA00004739"/>
    </source>
</evidence>
<dbReference type="UniPathway" id="UPA00261">
    <property type="reaction ID" value="UER00373"/>
</dbReference>
<comment type="cofactor">
    <cofactor evidence="10">
        <name>FAD</name>
        <dbReference type="ChEBI" id="CHEBI:57692"/>
    </cofactor>
    <text evidence="10">Binds 1 FAD per subunit.</text>
</comment>
<dbReference type="PIRSF" id="PIRSF000196">
    <property type="entry name" value="Pro_dehydrog"/>
    <property type="match status" value="1"/>
</dbReference>
<dbReference type="GO" id="GO:0004657">
    <property type="term" value="F:proline dehydrogenase activity"/>
    <property type="evidence" value="ECO:0007669"/>
    <property type="project" value="UniProtKB-EC"/>
</dbReference>
<evidence type="ECO:0000313" key="12">
    <source>
        <dbReference type="EMBL" id="MBA8792745.1"/>
    </source>
</evidence>
<dbReference type="EC" id="1.5.5.2" evidence="2"/>
<evidence type="ECO:0000256" key="6">
    <source>
        <dbReference type="ARBA" id="ARBA00023002"/>
    </source>
</evidence>
<evidence type="ECO:0000256" key="9">
    <source>
        <dbReference type="PIRSR" id="PIRSR000196-1"/>
    </source>
</evidence>
<evidence type="ECO:0000313" key="13">
    <source>
        <dbReference type="Proteomes" id="UP000523079"/>
    </source>
</evidence>
<evidence type="ECO:0000256" key="3">
    <source>
        <dbReference type="ARBA" id="ARBA00022630"/>
    </source>
</evidence>
<dbReference type="InterPro" id="IPR002872">
    <property type="entry name" value="Proline_DH_dom"/>
</dbReference>
<feature type="binding site" evidence="10">
    <location>
        <begin position="227"/>
        <end position="228"/>
    </location>
    <ligand>
        <name>FAD</name>
        <dbReference type="ChEBI" id="CHEBI:57692"/>
    </ligand>
</feature>
<evidence type="ECO:0000259" key="11">
    <source>
        <dbReference type="Pfam" id="PF01619"/>
    </source>
</evidence>
<dbReference type="Gene3D" id="3.20.20.220">
    <property type="match status" value="1"/>
</dbReference>
<feature type="binding site" evidence="9">
    <location>
        <position position="290"/>
    </location>
    <ligand>
        <name>substrate</name>
    </ligand>
</feature>
<reference evidence="12 13" key="1">
    <citation type="submission" date="2020-07" db="EMBL/GenBank/DDBJ databases">
        <title>Sequencing the genomes of 1000 actinobacteria strains.</title>
        <authorList>
            <person name="Klenk H.-P."/>
        </authorList>
    </citation>
    <scope>NUCLEOTIDE SEQUENCE [LARGE SCALE GENOMIC DNA]</scope>
    <source>
        <strain evidence="12 13">DSM 100723</strain>
    </source>
</reference>
<accession>A0A7W3IPA7</accession>
<keyword evidence="6 12" id="KW-0560">Oxidoreductase</keyword>
<comment type="pathway">
    <text evidence="1">Amino-acid degradation; L-proline degradation into L-glutamate; L-glutamate from L-proline: step 1/2.</text>
</comment>
<gene>
    <name evidence="12" type="ORF">FHX74_000339</name>
</gene>
<evidence type="ECO:0000256" key="4">
    <source>
        <dbReference type="ARBA" id="ARBA00022741"/>
    </source>
</evidence>
<dbReference type="GO" id="GO:0000166">
    <property type="term" value="F:nucleotide binding"/>
    <property type="evidence" value="ECO:0007669"/>
    <property type="project" value="UniProtKB-KW"/>
</dbReference>
<dbReference type="SUPFAM" id="SSF51730">
    <property type="entry name" value="FAD-linked oxidoreductase"/>
    <property type="match status" value="1"/>
</dbReference>